<accession>A0ABS2P1P7</accession>
<dbReference type="Proteomes" id="UP000737402">
    <property type="component" value="Unassembled WGS sequence"/>
</dbReference>
<name>A0ABS2P1P7_9BACI</name>
<keyword evidence="2" id="KW-1185">Reference proteome</keyword>
<dbReference type="EMBL" id="JAFBED010000005">
    <property type="protein sequence ID" value="MBM7620648.1"/>
    <property type="molecule type" value="Genomic_DNA"/>
</dbReference>
<evidence type="ECO:0000313" key="1">
    <source>
        <dbReference type="EMBL" id="MBM7620648.1"/>
    </source>
</evidence>
<proteinExistence type="predicted"/>
<comment type="caution">
    <text evidence="1">The sequence shown here is derived from an EMBL/GenBank/DDBJ whole genome shotgun (WGS) entry which is preliminary data.</text>
</comment>
<reference evidence="1 2" key="1">
    <citation type="submission" date="2021-01" db="EMBL/GenBank/DDBJ databases">
        <title>Genomic Encyclopedia of Type Strains, Phase IV (KMG-IV): sequencing the most valuable type-strain genomes for metagenomic binning, comparative biology and taxonomic classification.</title>
        <authorList>
            <person name="Goeker M."/>
        </authorList>
    </citation>
    <scope>NUCLEOTIDE SEQUENCE [LARGE SCALE GENOMIC DNA]</scope>
    <source>
        <strain evidence="1 2">DSM 25879</strain>
    </source>
</reference>
<dbReference type="RefSeq" id="WP_204416584.1">
    <property type="nucleotide sequence ID" value="NZ_JAFBED010000005.1"/>
</dbReference>
<dbReference type="SUPFAM" id="SSF51735">
    <property type="entry name" value="NAD(P)-binding Rossmann-fold domains"/>
    <property type="match status" value="1"/>
</dbReference>
<gene>
    <name evidence="1" type="ORF">JOC95_002503</name>
</gene>
<protein>
    <submittedName>
        <fullName evidence="1">Nucleoside-diphosphate-sugar epimerase</fullName>
    </submittedName>
</protein>
<dbReference type="InterPro" id="IPR036291">
    <property type="entry name" value="NAD(P)-bd_dom_sf"/>
</dbReference>
<dbReference type="Gene3D" id="3.40.50.720">
    <property type="entry name" value="NAD(P)-binding Rossmann-like Domain"/>
    <property type="match status" value="1"/>
</dbReference>
<organism evidence="1 2">
    <name type="scientific">Sutcliffiella tianshenii</name>
    <dbReference type="NCBI Taxonomy" id="1463404"/>
    <lineage>
        <taxon>Bacteria</taxon>
        <taxon>Bacillati</taxon>
        <taxon>Bacillota</taxon>
        <taxon>Bacilli</taxon>
        <taxon>Bacillales</taxon>
        <taxon>Bacillaceae</taxon>
        <taxon>Sutcliffiella</taxon>
    </lineage>
</organism>
<evidence type="ECO:0000313" key="2">
    <source>
        <dbReference type="Proteomes" id="UP000737402"/>
    </source>
</evidence>
<sequence length="263" mass="30153">MMKNAMVVGATSFVGFSLCKKLIHREVEVYGVELSQNKAAHDEDKLMEIGRNAYFRYQGLFNRESLEAAGKFDAVYFCLETEEMFKREYQEVIAFMSEQSGKVFLVTPRIFAETCTILQKLLKHANSTLVVHPALFGPWQPQEEPIQRKIIEGLTGEAGSEKLVMEDQDILYVEDFAEMLIKLSEQRFKKESRTVRLASKDNKALKILADEMDIVITDKKDATQTEWEKDAEVIYVESSLEVTEALSLQRQHTAKRIKIVDNP</sequence>